<evidence type="ECO:0000313" key="3">
    <source>
        <dbReference type="EMBL" id="GEN61542.1"/>
    </source>
</evidence>
<evidence type="ECO:0008006" key="5">
    <source>
        <dbReference type="Google" id="ProtNLM"/>
    </source>
</evidence>
<dbReference type="PROSITE" id="PS51257">
    <property type="entry name" value="PROKAR_LIPOPROTEIN"/>
    <property type="match status" value="1"/>
</dbReference>
<organism evidence="3 4">
    <name type="scientific">Acetobacter nitrogenifigens DSM 23921 = NBRC 105050</name>
    <dbReference type="NCBI Taxonomy" id="1120919"/>
    <lineage>
        <taxon>Bacteria</taxon>
        <taxon>Pseudomonadati</taxon>
        <taxon>Pseudomonadota</taxon>
        <taxon>Alphaproteobacteria</taxon>
        <taxon>Acetobacterales</taxon>
        <taxon>Acetobacteraceae</taxon>
        <taxon>Acetobacter</taxon>
    </lineage>
</organism>
<evidence type="ECO:0000256" key="1">
    <source>
        <dbReference type="SAM" id="MobiDB-lite"/>
    </source>
</evidence>
<comment type="caution">
    <text evidence="3">The sequence shown here is derived from an EMBL/GenBank/DDBJ whole genome shotgun (WGS) entry which is preliminary data.</text>
</comment>
<feature type="chain" id="PRO_5021747650" description="Glycine zipper family protein" evidence="2">
    <location>
        <begin position="20"/>
        <end position="183"/>
    </location>
</feature>
<proteinExistence type="predicted"/>
<dbReference type="Proteomes" id="UP000321635">
    <property type="component" value="Unassembled WGS sequence"/>
</dbReference>
<feature type="signal peptide" evidence="2">
    <location>
        <begin position="1"/>
        <end position="19"/>
    </location>
</feature>
<dbReference type="STRING" id="1120919.GCA_000429165_03665"/>
<dbReference type="AlphaFoldDB" id="A0A511XF03"/>
<accession>A0A511XF03</accession>
<gene>
    <name evidence="3" type="ORF">ANI02nite_34260</name>
</gene>
<name>A0A511XF03_9PROT</name>
<reference evidence="3 4" key="1">
    <citation type="submission" date="2019-07" db="EMBL/GenBank/DDBJ databases">
        <title>Whole genome shotgun sequence of Acetobacter nitrogenifigens NBRC 105050.</title>
        <authorList>
            <person name="Hosoyama A."/>
            <person name="Uohara A."/>
            <person name="Ohji S."/>
            <person name="Ichikawa N."/>
        </authorList>
    </citation>
    <scope>NUCLEOTIDE SEQUENCE [LARGE SCALE GENOMIC DNA]</scope>
    <source>
        <strain evidence="3 4">NBRC 105050</strain>
    </source>
</reference>
<feature type="region of interest" description="Disordered" evidence="1">
    <location>
        <begin position="160"/>
        <end position="183"/>
    </location>
</feature>
<dbReference type="EMBL" id="BJYF01000043">
    <property type="protein sequence ID" value="GEN61542.1"/>
    <property type="molecule type" value="Genomic_DNA"/>
</dbReference>
<evidence type="ECO:0000256" key="2">
    <source>
        <dbReference type="SAM" id="SignalP"/>
    </source>
</evidence>
<protein>
    <recommendedName>
        <fullName evidence="5">Glycine zipper family protein</fullName>
    </recommendedName>
</protein>
<sequence>MKNRALPILTLAAMLSACASTPDGPTVPVMPPPGKEASRFTQEAAFCKYQATKAVDGEAAKANGRAVLGTLLPIVLGAGLGAAIGSAAGRPWSGSYAGEGAGIGAGSGLLVGGGVAAASSGGVQSRIQNQYDNTYAACMLTYGNAILGMGPPFVGASGVGQPRTSAVPAAAASPDVSEPVSND</sequence>
<keyword evidence="4" id="KW-1185">Reference proteome</keyword>
<dbReference type="RefSeq" id="WP_246789530.1">
    <property type="nucleotide sequence ID" value="NZ_AUBI01000028.1"/>
</dbReference>
<feature type="compositionally biased region" description="Low complexity" evidence="1">
    <location>
        <begin position="165"/>
        <end position="183"/>
    </location>
</feature>
<evidence type="ECO:0000313" key="4">
    <source>
        <dbReference type="Proteomes" id="UP000321635"/>
    </source>
</evidence>
<keyword evidence="2" id="KW-0732">Signal</keyword>